<dbReference type="EMBL" id="JACSGR010000003">
    <property type="protein sequence ID" value="MBH5328985.1"/>
    <property type="molecule type" value="Genomic_DNA"/>
</dbReference>
<organism evidence="2 3">
    <name type="scientific">Eikenella glucosivorans</name>
    <dbReference type="NCBI Taxonomy" id="2766967"/>
    <lineage>
        <taxon>Bacteria</taxon>
        <taxon>Pseudomonadati</taxon>
        <taxon>Pseudomonadota</taxon>
        <taxon>Betaproteobacteria</taxon>
        <taxon>Neisseriales</taxon>
        <taxon>Neisseriaceae</taxon>
        <taxon>Eikenella</taxon>
    </lineage>
</organism>
<dbReference type="InterPro" id="IPR001387">
    <property type="entry name" value="Cro/C1-type_HTH"/>
</dbReference>
<proteinExistence type="predicted"/>
<evidence type="ECO:0000313" key="3">
    <source>
        <dbReference type="Proteomes" id="UP000768471"/>
    </source>
</evidence>
<dbReference type="Gene3D" id="3.40.50.300">
    <property type="entry name" value="P-loop containing nucleotide triphosphate hydrolases"/>
    <property type="match status" value="1"/>
</dbReference>
<dbReference type="RefSeq" id="WP_197902892.1">
    <property type="nucleotide sequence ID" value="NZ_JACSGR010000003.1"/>
</dbReference>
<dbReference type="InterPro" id="IPR010982">
    <property type="entry name" value="Lambda_DNA-bd_dom_sf"/>
</dbReference>
<dbReference type="PANTHER" id="PTHR35894:SF5">
    <property type="entry name" value="MU-LIKE PROPHAGE FLUMU DNA TRANSPOSITION PROTEIN B"/>
    <property type="match status" value="1"/>
</dbReference>
<reference evidence="2 3" key="1">
    <citation type="submission" date="2020-09" db="EMBL/GenBank/DDBJ databases">
        <title>Eikenella S3660 sp. nov., isolated from a throat swab.</title>
        <authorList>
            <person name="Buhl M."/>
        </authorList>
    </citation>
    <scope>NUCLEOTIDE SEQUENCE [LARGE SCALE GENOMIC DNA]</scope>
    <source>
        <strain evidence="2 3">S3360</strain>
    </source>
</reference>
<dbReference type="InterPro" id="IPR052026">
    <property type="entry name" value="ExeA_AAA_ATPase_DNA-bind"/>
</dbReference>
<comment type="caution">
    <text evidence="2">The sequence shown here is derived from an EMBL/GenBank/DDBJ whole genome shotgun (WGS) entry which is preliminary data.</text>
</comment>
<evidence type="ECO:0000259" key="1">
    <source>
        <dbReference type="PROSITE" id="PS50943"/>
    </source>
</evidence>
<sequence length="295" mass="32969">MNRYKVSQNQVAKSLGKSKAMINQYLQGKYPGNVEELDEIVAAYLKREAKRLKNPKLAEKILNTDTVHTITDLLSTAYEECQNGVIYGRAGLGKTTALRVFAKQNPEVVLIETLTTYTPNVLLKNIAKKIGVELRGSTNDINEAVIKKLQSSGRLLIVDEAENLSTRSLELLRRLHDLAGIGLVLVGTPRLLSNLKGRHGELEQLYSRVTLHWDLGDSVPREELDAIARATLPELADKAKLRGKIIDKAGGSPRRLFKILSNMYRMSYLNARDDGEILPLDEALLERVEMVLIRS</sequence>
<dbReference type="SUPFAM" id="SSF47413">
    <property type="entry name" value="lambda repressor-like DNA-binding domains"/>
    <property type="match status" value="1"/>
</dbReference>
<name>A0ABS0N9P0_9NEIS</name>
<dbReference type="SUPFAM" id="SSF52540">
    <property type="entry name" value="P-loop containing nucleoside triphosphate hydrolases"/>
    <property type="match status" value="1"/>
</dbReference>
<feature type="domain" description="HTH cro/C1-type" evidence="1">
    <location>
        <begin position="5"/>
        <end position="52"/>
    </location>
</feature>
<accession>A0ABS0N9P0</accession>
<keyword evidence="3" id="KW-1185">Reference proteome</keyword>
<dbReference type="CDD" id="cd00093">
    <property type="entry name" value="HTH_XRE"/>
    <property type="match status" value="1"/>
</dbReference>
<dbReference type="PROSITE" id="PS50943">
    <property type="entry name" value="HTH_CROC1"/>
    <property type="match status" value="1"/>
</dbReference>
<dbReference type="InterPro" id="IPR049945">
    <property type="entry name" value="AAA_22"/>
</dbReference>
<dbReference type="Pfam" id="PF13401">
    <property type="entry name" value="AAA_22"/>
    <property type="match status" value="1"/>
</dbReference>
<dbReference type="InterPro" id="IPR027417">
    <property type="entry name" value="P-loop_NTPase"/>
</dbReference>
<evidence type="ECO:0000313" key="2">
    <source>
        <dbReference type="EMBL" id="MBH5328985.1"/>
    </source>
</evidence>
<dbReference type="PANTHER" id="PTHR35894">
    <property type="entry name" value="GENERAL SECRETION PATHWAY PROTEIN A-RELATED"/>
    <property type="match status" value="1"/>
</dbReference>
<protein>
    <submittedName>
        <fullName evidence="2">AAA family ATPase</fullName>
    </submittedName>
</protein>
<dbReference type="Proteomes" id="UP000768471">
    <property type="component" value="Unassembled WGS sequence"/>
</dbReference>
<gene>
    <name evidence="2" type="ORF">H9Q10_04795</name>
</gene>
<dbReference type="Gene3D" id="1.10.260.40">
    <property type="entry name" value="lambda repressor-like DNA-binding domains"/>
    <property type="match status" value="1"/>
</dbReference>